<keyword evidence="3" id="KW-1185">Reference proteome</keyword>
<feature type="compositionally biased region" description="Acidic residues" evidence="1">
    <location>
        <begin position="27"/>
        <end position="39"/>
    </location>
</feature>
<gene>
    <name evidence="2" type="ORF">AURDEDRAFT_178620</name>
</gene>
<evidence type="ECO:0000313" key="3">
    <source>
        <dbReference type="Proteomes" id="UP000006514"/>
    </source>
</evidence>
<accession>J0WJ57</accession>
<dbReference type="KEGG" id="adl:AURDEDRAFT_178620"/>
<dbReference type="InParanoid" id="J0WJ57"/>
<name>J0WJ57_AURST</name>
<reference evidence="3" key="1">
    <citation type="journal article" date="2012" name="Science">
        <title>The Paleozoic origin of enzymatic lignin decomposition reconstructed from 31 fungal genomes.</title>
        <authorList>
            <person name="Floudas D."/>
            <person name="Binder M."/>
            <person name="Riley R."/>
            <person name="Barry K."/>
            <person name="Blanchette R.A."/>
            <person name="Henrissat B."/>
            <person name="Martinez A.T."/>
            <person name="Otillar R."/>
            <person name="Spatafora J.W."/>
            <person name="Yadav J.S."/>
            <person name="Aerts A."/>
            <person name="Benoit I."/>
            <person name="Boyd A."/>
            <person name="Carlson A."/>
            <person name="Copeland A."/>
            <person name="Coutinho P.M."/>
            <person name="de Vries R.P."/>
            <person name="Ferreira P."/>
            <person name="Findley K."/>
            <person name="Foster B."/>
            <person name="Gaskell J."/>
            <person name="Glotzer D."/>
            <person name="Gorecki P."/>
            <person name="Heitman J."/>
            <person name="Hesse C."/>
            <person name="Hori C."/>
            <person name="Igarashi K."/>
            <person name="Jurgens J.A."/>
            <person name="Kallen N."/>
            <person name="Kersten P."/>
            <person name="Kohler A."/>
            <person name="Kuees U."/>
            <person name="Kumar T.K.A."/>
            <person name="Kuo A."/>
            <person name="LaButti K."/>
            <person name="Larrondo L.F."/>
            <person name="Lindquist E."/>
            <person name="Ling A."/>
            <person name="Lombard V."/>
            <person name="Lucas S."/>
            <person name="Lundell T."/>
            <person name="Martin R."/>
            <person name="McLaughlin D.J."/>
            <person name="Morgenstern I."/>
            <person name="Morin E."/>
            <person name="Murat C."/>
            <person name="Nagy L.G."/>
            <person name="Nolan M."/>
            <person name="Ohm R.A."/>
            <person name="Patyshakuliyeva A."/>
            <person name="Rokas A."/>
            <person name="Ruiz-Duenas F.J."/>
            <person name="Sabat G."/>
            <person name="Salamov A."/>
            <person name="Samejima M."/>
            <person name="Schmutz J."/>
            <person name="Slot J.C."/>
            <person name="St John F."/>
            <person name="Stenlid J."/>
            <person name="Sun H."/>
            <person name="Sun S."/>
            <person name="Syed K."/>
            <person name="Tsang A."/>
            <person name="Wiebenga A."/>
            <person name="Young D."/>
            <person name="Pisabarro A."/>
            <person name="Eastwood D.C."/>
            <person name="Martin F."/>
            <person name="Cullen D."/>
            <person name="Grigoriev I.V."/>
            <person name="Hibbett D.S."/>
        </authorList>
    </citation>
    <scope>NUCLEOTIDE SEQUENCE [LARGE SCALE GENOMIC DNA]</scope>
    <source>
        <strain evidence="3">TFB10046</strain>
    </source>
</reference>
<feature type="region of interest" description="Disordered" evidence="1">
    <location>
        <begin position="1"/>
        <end position="39"/>
    </location>
</feature>
<organism evidence="2 3">
    <name type="scientific">Auricularia subglabra (strain TFB-10046 / SS5)</name>
    <name type="common">White-rot fungus</name>
    <name type="synonym">Auricularia delicata (strain TFB10046)</name>
    <dbReference type="NCBI Taxonomy" id="717982"/>
    <lineage>
        <taxon>Eukaryota</taxon>
        <taxon>Fungi</taxon>
        <taxon>Dikarya</taxon>
        <taxon>Basidiomycota</taxon>
        <taxon>Agaricomycotina</taxon>
        <taxon>Agaricomycetes</taxon>
        <taxon>Auriculariales</taxon>
        <taxon>Auriculariaceae</taxon>
        <taxon>Auricularia</taxon>
    </lineage>
</organism>
<dbReference type="EMBL" id="JH689085">
    <property type="protein sequence ID" value="EJD32323.1"/>
    <property type="molecule type" value="Genomic_DNA"/>
</dbReference>
<proteinExistence type="predicted"/>
<evidence type="ECO:0000313" key="2">
    <source>
        <dbReference type="EMBL" id="EJD32323.1"/>
    </source>
</evidence>
<dbReference type="Proteomes" id="UP000006514">
    <property type="component" value="Unassembled WGS sequence"/>
</dbReference>
<dbReference type="AlphaFoldDB" id="J0WJ57"/>
<protein>
    <submittedName>
        <fullName evidence="2">Uncharacterized protein</fullName>
    </submittedName>
</protein>
<sequence>MARSPIPVPQTRQDAQASRPGLAQGLSDDDNDNEDDIFEPSDKNAMLIVYIILVGLP</sequence>
<evidence type="ECO:0000256" key="1">
    <source>
        <dbReference type="SAM" id="MobiDB-lite"/>
    </source>
</evidence>